<reference evidence="3 5" key="2">
    <citation type="submission" date="2018-06" db="EMBL/GenBank/DDBJ databases">
        <authorList>
            <consortium name="Pathogen Informatics"/>
            <person name="Doyle S."/>
        </authorList>
    </citation>
    <scope>NUCLEOTIDE SEQUENCE [LARGE SCALE GENOMIC DNA]</scope>
    <source>
        <strain evidence="3 5">NCTC12239</strain>
    </source>
</reference>
<gene>
    <name evidence="2" type="primary">yggT</name>
    <name evidence="2" type="ORF">Lmor_2604</name>
    <name evidence="3" type="ORF">NCTC12239_01113</name>
</gene>
<protein>
    <submittedName>
        <fullName evidence="3">Integral membrane protein YggT, involved in response to extracytoplasmic stress (Osmotic shock)</fullName>
    </submittedName>
    <submittedName>
        <fullName evidence="2">YggT family protein</fullName>
    </submittedName>
</protein>
<evidence type="ECO:0000313" key="2">
    <source>
        <dbReference type="EMBL" id="KTD31728.1"/>
    </source>
</evidence>
<proteinExistence type="predicted"/>
<dbReference type="InterPro" id="IPR003425">
    <property type="entry name" value="CCB3/YggT"/>
</dbReference>
<dbReference type="STRING" id="39962.Lmor_2604"/>
<dbReference type="OrthoDB" id="9806665at2"/>
<dbReference type="GO" id="GO:0016020">
    <property type="term" value="C:membrane"/>
    <property type="evidence" value="ECO:0007669"/>
    <property type="project" value="InterPro"/>
</dbReference>
<evidence type="ECO:0000313" key="5">
    <source>
        <dbReference type="Proteomes" id="UP000254040"/>
    </source>
</evidence>
<evidence type="ECO:0000313" key="4">
    <source>
        <dbReference type="Proteomes" id="UP000054985"/>
    </source>
</evidence>
<dbReference type="EMBL" id="UGOG01000001">
    <property type="protein sequence ID" value="STX62192.1"/>
    <property type="molecule type" value="Genomic_DNA"/>
</dbReference>
<dbReference type="EMBL" id="LNYN01000035">
    <property type="protein sequence ID" value="KTD31728.1"/>
    <property type="molecule type" value="Genomic_DNA"/>
</dbReference>
<dbReference type="Proteomes" id="UP000054985">
    <property type="component" value="Unassembled WGS sequence"/>
</dbReference>
<name>A0A378JXH4_9GAMM</name>
<keyword evidence="1" id="KW-0812">Transmembrane</keyword>
<dbReference type="Pfam" id="PF02325">
    <property type="entry name" value="CCB3_YggT"/>
    <property type="match status" value="2"/>
</dbReference>
<keyword evidence="4" id="KW-1185">Reference proteome</keyword>
<reference evidence="2 4" key="1">
    <citation type="submission" date="2015-11" db="EMBL/GenBank/DDBJ databases">
        <title>Genomic analysis of 38 Legionella species identifies large and diverse effector repertoires.</title>
        <authorList>
            <person name="Burstein D."/>
            <person name="Amaro F."/>
            <person name="Zusman T."/>
            <person name="Lifshitz Z."/>
            <person name="Cohen O."/>
            <person name="Gilbert J.A."/>
            <person name="Pupko T."/>
            <person name="Shuman H.A."/>
            <person name="Segal G."/>
        </authorList>
    </citation>
    <scope>NUCLEOTIDE SEQUENCE [LARGE SCALE GENOMIC DNA]</scope>
    <source>
        <strain evidence="2 4">ATCC 43877</strain>
    </source>
</reference>
<dbReference type="AlphaFoldDB" id="A0A378JXH4"/>
<keyword evidence="1" id="KW-1133">Transmembrane helix</keyword>
<evidence type="ECO:0000313" key="3">
    <source>
        <dbReference type="EMBL" id="STX62192.1"/>
    </source>
</evidence>
<organism evidence="3 5">
    <name type="scientific">Legionella moravica</name>
    <dbReference type="NCBI Taxonomy" id="39962"/>
    <lineage>
        <taxon>Bacteria</taxon>
        <taxon>Pseudomonadati</taxon>
        <taxon>Pseudomonadota</taxon>
        <taxon>Gammaproteobacteria</taxon>
        <taxon>Legionellales</taxon>
        <taxon>Legionellaceae</taxon>
        <taxon>Legionella</taxon>
    </lineage>
</organism>
<feature type="transmembrane region" description="Helical" evidence="1">
    <location>
        <begin position="71"/>
        <end position="93"/>
    </location>
</feature>
<dbReference type="Proteomes" id="UP000254040">
    <property type="component" value="Unassembled WGS sequence"/>
</dbReference>
<feature type="transmembrane region" description="Helical" evidence="1">
    <location>
        <begin position="99"/>
        <end position="123"/>
    </location>
</feature>
<sequence>MSGFTAVGIFLTSLFFGLVILTLWLRIALRYFKVSALSPLSQVVLSVTDPVIRPIQTLFKLTYQPGQKYDWMAFVILIIVEFLKITILSLLAFHTLIPIGYLLLYIAADLIIQPCDLLFYAILIRVIMSYVKPGWQHPVADFLRLLTEPLLILGRKIVPDISGFDFSPFIIMIILKVITLFISASLPWRLI</sequence>
<keyword evidence="1" id="KW-0472">Membrane</keyword>
<evidence type="ECO:0000256" key="1">
    <source>
        <dbReference type="SAM" id="Phobius"/>
    </source>
</evidence>
<accession>A0A378JXH4</accession>
<feature type="transmembrane region" description="Helical" evidence="1">
    <location>
        <begin position="166"/>
        <end position="188"/>
    </location>
</feature>
<dbReference type="RefSeq" id="WP_028385284.1">
    <property type="nucleotide sequence ID" value="NZ_CAAAJG010000005.1"/>
</dbReference>
<feature type="transmembrane region" description="Helical" evidence="1">
    <location>
        <begin position="6"/>
        <end position="25"/>
    </location>
</feature>